<feature type="binding site" evidence="7">
    <location>
        <position position="206"/>
    </location>
    <ligand>
        <name>Zn(2+)</name>
        <dbReference type="ChEBI" id="CHEBI:29105"/>
        <label>1</label>
    </ligand>
</feature>
<dbReference type="InterPro" id="IPR010158">
    <property type="entry name" value="Amidase_Cbmase"/>
</dbReference>
<feature type="binding site" evidence="7">
    <location>
        <position position="397"/>
    </location>
    <ligand>
        <name>Zn(2+)</name>
        <dbReference type="ChEBI" id="CHEBI:29105"/>
        <label>2</label>
    </ligand>
</feature>
<evidence type="ECO:0000313" key="10">
    <source>
        <dbReference type="EMBL" id="MBB4016802.1"/>
    </source>
</evidence>
<dbReference type="Gene3D" id="3.30.70.360">
    <property type="match status" value="1"/>
</dbReference>
<accession>A0A840BYK5</accession>
<dbReference type="InterPro" id="IPR002933">
    <property type="entry name" value="Peptidase_M20"/>
</dbReference>
<dbReference type="PANTHER" id="PTHR32494">
    <property type="entry name" value="ALLANTOATE DEIMINASE-RELATED"/>
    <property type="match status" value="1"/>
</dbReference>
<dbReference type="PROSITE" id="PS00758">
    <property type="entry name" value="ARGE_DAPE_CPG2_1"/>
    <property type="match status" value="1"/>
</dbReference>
<comment type="cofactor">
    <cofactor evidence="7">
        <name>Zn(2+)</name>
        <dbReference type="ChEBI" id="CHEBI:29105"/>
    </cofactor>
    <text evidence="7">Binds 2 Zn(2+) ions per subunit.</text>
</comment>
<organism evidence="10 11">
    <name type="scientific">Chelatococcus caeni</name>
    <dbReference type="NCBI Taxonomy" id="1348468"/>
    <lineage>
        <taxon>Bacteria</taxon>
        <taxon>Pseudomonadati</taxon>
        <taxon>Pseudomonadota</taxon>
        <taxon>Alphaproteobacteria</taxon>
        <taxon>Hyphomicrobiales</taxon>
        <taxon>Chelatococcaceae</taxon>
        <taxon>Chelatococcus</taxon>
    </lineage>
</organism>
<comment type="cofactor">
    <cofactor evidence="1">
        <name>Mn(2+)</name>
        <dbReference type="ChEBI" id="CHEBI:29035"/>
    </cofactor>
</comment>
<dbReference type="AlphaFoldDB" id="A0A840BYK5"/>
<feature type="binding site" evidence="7">
    <location>
        <position position="142"/>
    </location>
    <ligand>
        <name>Zn(2+)</name>
        <dbReference type="ChEBI" id="CHEBI:29105"/>
        <label>2</label>
    </ligand>
</feature>
<dbReference type="InterPro" id="IPR001261">
    <property type="entry name" value="ArgE/DapE_CS"/>
</dbReference>
<dbReference type="InterPro" id="IPR036264">
    <property type="entry name" value="Bact_exopeptidase_dim_dom"/>
</dbReference>
<dbReference type="Pfam" id="PF07687">
    <property type="entry name" value="M20_dimer"/>
    <property type="match status" value="1"/>
</dbReference>
<feature type="binding site" evidence="7">
    <location>
        <position position="107"/>
    </location>
    <ligand>
        <name>Zn(2+)</name>
        <dbReference type="ChEBI" id="CHEBI:29105"/>
        <label>1</label>
    </ligand>
</feature>
<dbReference type="EMBL" id="JACIEN010000002">
    <property type="protein sequence ID" value="MBB4016802.1"/>
    <property type="molecule type" value="Genomic_DNA"/>
</dbReference>
<gene>
    <name evidence="10" type="ORF">GGR16_001831</name>
</gene>
<keyword evidence="11" id="KW-1185">Reference proteome</keyword>
<evidence type="ECO:0000256" key="3">
    <source>
        <dbReference type="ARBA" id="ARBA00011738"/>
    </source>
</evidence>
<dbReference type="RefSeq" id="WP_246372968.1">
    <property type="nucleotide sequence ID" value="NZ_JACIEN010000002.1"/>
</dbReference>
<evidence type="ECO:0000256" key="6">
    <source>
        <dbReference type="ARBA" id="ARBA00023211"/>
    </source>
</evidence>
<dbReference type="GO" id="GO:0046872">
    <property type="term" value="F:metal ion binding"/>
    <property type="evidence" value="ECO:0007669"/>
    <property type="project" value="UniProtKB-KW"/>
</dbReference>
<evidence type="ECO:0000256" key="1">
    <source>
        <dbReference type="ARBA" id="ARBA00001936"/>
    </source>
</evidence>
<sequence>MAGPASLTAMIAMPPLPTTVLGERLMTLAADLNQYSDEPGRLTRLYLSPAHRAAAEAVKRMMEAAGMSAHIDAAGTVVGRYEGIEPGAPALLVGSHIDTVVDAGSYDGMLGVLAGIVAVEELARRGERMPFAIEVLAFGDEENVRFPTNLSTSQAIAGTYDPAWLDGRDYDGVSLREALLAFGGDPEAVTRLGRDAGSVKGYIEFHIEQGPVLERENLPVGIVSAINGITRARGVVTGEAGHAGTVPMALRRDAFAALSEMNLAVERIGARDPSTVATIGMAKVSPNASNVIPGRVDFMLDVRAPDDPVRHAIVEEMVAEMRDIAARRHVALDLDLYFDAPATAMDAGLMRALETAVAGQGIAARHLPSGAGHDAMAMARLCPSAMVFVRCKGGISHNPAESITADDADVAVRVLVDAIKAFAARNG</sequence>
<dbReference type="EC" id="3.5.3.9" evidence="10"/>
<evidence type="ECO:0000256" key="7">
    <source>
        <dbReference type="PIRSR" id="PIRSR001235-1"/>
    </source>
</evidence>
<dbReference type="NCBIfam" id="TIGR01879">
    <property type="entry name" value="hydantase"/>
    <property type="match status" value="1"/>
</dbReference>
<dbReference type="NCBIfam" id="NF006775">
    <property type="entry name" value="PRK09290.2-5"/>
    <property type="match status" value="1"/>
</dbReference>
<dbReference type="InterPro" id="IPR011650">
    <property type="entry name" value="Peptidase_M20_dimer"/>
</dbReference>
<feature type="binding site" evidence="8">
    <location>
        <position position="290"/>
    </location>
    <ligand>
        <name>allantoate</name>
        <dbReference type="ChEBI" id="CHEBI:17536"/>
    </ligand>
</feature>
<dbReference type="Proteomes" id="UP000577362">
    <property type="component" value="Unassembled WGS sequence"/>
</dbReference>
<evidence type="ECO:0000256" key="4">
    <source>
        <dbReference type="ARBA" id="ARBA00022723"/>
    </source>
</evidence>
<keyword evidence="7" id="KW-0862">Zinc</keyword>
<evidence type="ECO:0000259" key="9">
    <source>
        <dbReference type="Pfam" id="PF07687"/>
    </source>
</evidence>
<dbReference type="Gene3D" id="3.40.630.10">
    <property type="entry name" value="Zn peptidases"/>
    <property type="match status" value="1"/>
</dbReference>
<feature type="domain" description="Peptidase M20 dimerisation" evidence="9">
    <location>
        <begin position="227"/>
        <end position="326"/>
    </location>
</feature>
<feature type="binding site" evidence="8">
    <location>
        <position position="231"/>
    </location>
    <ligand>
        <name>allantoate</name>
        <dbReference type="ChEBI" id="CHEBI:17536"/>
    </ligand>
</feature>
<evidence type="ECO:0000256" key="2">
    <source>
        <dbReference type="ARBA" id="ARBA00006153"/>
    </source>
</evidence>
<reference evidence="10 11" key="1">
    <citation type="submission" date="2020-08" db="EMBL/GenBank/DDBJ databases">
        <title>Genomic Encyclopedia of Type Strains, Phase IV (KMG-IV): sequencing the most valuable type-strain genomes for metagenomic binning, comparative biology and taxonomic classification.</title>
        <authorList>
            <person name="Goeker M."/>
        </authorList>
    </citation>
    <scope>NUCLEOTIDE SEQUENCE [LARGE SCALE GENOMIC DNA]</scope>
    <source>
        <strain evidence="10 11">DSM 103737</strain>
    </source>
</reference>
<proteinExistence type="inferred from homology"/>
<comment type="subunit">
    <text evidence="3">Homodimer.</text>
</comment>
<comment type="similarity">
    <text evidence="2">Belongs to the peptidase M20 family.</text>
</comment>
<protein>
    <submittedName>
        <fullName evidence="10">Allantoate deiminase</fullName>
        <ecNumber evidence="10">3.5.3.9</ecNumber>
    </submittedName>
</protein>
<dbReference type="CDD" id="cd03884">
    <property type="entry name" value="M20_bAS"/>
    <property type="match status" value="1"/>
</dbReference>
<dbReference type="PIRSF" id="PIRSF001235">
    <property type="entry name" value="Amidase_carbamoylase"/>
    <property type="match status" value="1"/>
</dbReference>
<dbReference type="PANTHER" id="PTHR32494:SF19">
    <property type="entry name" value="ALLANTOATE DEIMINASE-RELATED"/>
    <property type="match status" value="1"/>
</dbReference>
<dbReference type="SUPFAM" id="SSF53187">
    <property type="entry name" value="Zn-dependent exopeptidases"/>
    <property type="match status" value="1"/>
</dbReference>
<evidence type="ECO:0000313" key="11">
    <source>
        <dbReference type="Proteomes" id="UP000577362"/>
    </source>
</evidence>
<dbReference type="Pfam" id="PF01546">
    <property type="entry name" value="Peptidase_M20"/>
    <property type="match status" value="1"/>
</dbReference>
<evidence type="ECO:0000256" key="5">
    <source>
        <dbReference type="ARBA" id="ARBA00022801"/>
    </source>
</evidence>
<name>A0A840BYK5_9HYPH</name>
<keyword evidence="6" id="KW-0464">Manganese</keyword>
<comment type="caution">
    <text evidence="10">The sequence shown here is derived from an EMBL/GenBank/DDBJ whole genome shotgun (WGS) entry which is preliminary data.</text>
</comment>
<keyword evidence="4 7" id="KW-0479">Metal-binding</keyword>
<keyword evidence="5 10" id="KW-0378">Hydrolase</keyword>
<feature type="binding site" evidence="7">
    <location>
        <position position="96"/>
    </location>
    <ligand>
        <name>Zn(2+)</name>
        <dbReference type="ChEBI" id="CHEBI:29105"/>
        <label>1</label>
    </ligand>
</feature>
<feature type="binding site" evidence="8">
    <location>
        <position position="303"/>
    </location>
    <ligand>
        <name>allantoate</name>
        <dbReference type="ChEBI" id="CHEBI:17536"/>
    </ligand>
</feature>
<dbReference type="SUPFAM" id="SSF55031">
    <property type="entry name" value="Bacterial exopeptidase dimerisation domain"/>
    <property type="match status" value="1"/>
</dbReference>
<dbReference type="GO" id="GO:0047652">
    <property type="term" value="F:allantoate deiminase activity"/>
    <property type="evidence" value="ECO:0007669"/>
    <property type="project" value="UniProtKB-EC"/>
</dbReference>
<evidence type="ECO:0000256" key="8">
    <source>
        <dbReference type="PIRSR" id="PIRSR001235-2"/>
    </source>
</evidence>
<feature type="binding site" evidence="7">
    <location>
        <position position="107"/>
    </location>
    <ligand>
        <name>Zn(2+)</name>
        <dbReference type="ChEBI" id="CHEBI:29105"/>
        <label>2</label>
    </ligand>
</feature>